<dbReference type="Gene3D" id="3.40.50.2000">
    <property type="entry name" value="Glycogen Phosphorylase B"/>
    <property type="match status" value="1"/>
</dbReference>
<gene>
    <name evidence="2" type="ORF">H6G14_00750</name>
</gene>
<comment type="caution">
    <text evidence="2">The sequence shown here is derived from an EMBL/GenBank/DDBJ whole genome shotgun (WGS) entry which is preliminary data.</text>
</comment>
<protein>
    <submittedName>
        <fullName evidence="2">Glycosyltransferase</fullName>
    </submittedName>
</protein>
<evidence type="ECO:0000259" key="1">
    <source>
        <dbReference type="Pfam" id="PF00534"/>
    </source>
</evidence>
<dbReference type="Proteomes" id="UP000621307">
    <property type="component" value="Unassembled WGS sequence"/>
</dbReference>
<dbReference type="Pfam" id="PF00534">
    <property type="entry name" value="Glycos_transf_1"/>
    <property type="match status" value="1"/>
</dbReference>
<evidence type="ECO:0000313" key="3">
    <source>
        <dbReference type="Proteomes" id="UP000621307"/>
    </source>
</evidence>
<name>A0ABR8BAF2_9NOSO</name>
<dbReference type="InterPro" id="IPR001296">
    <property type="entry name" value="Glyco_trans_1"/>
</dbReference>
<sequence length="392" mass="45060">MNHPRLAVVSNFRDEASPSMLVCGDRLYDHLRAEHPDLETTRIQPDYTYRLRQLPRLGKMGFARETDKMLNRFWDYPRHLKSRISQFDLFHICDQSYASLVNILPPERTGVFCHDLDVFRSILQPDKYPRSIRYNTMQRYALNGFCKAAVMFYTTQSVRDEILHYQLISPDKLVQVPLGIAREFSPHESNANMAAIIQEKIGDRPFLLNISVNLQRKRLDVLLETYARLRYHHPDLLLVRVGAEWEPDMQARIDRLGIRHGIRLFPRLEQKDLAELYRRAAVVLMTSEAEGFGMPLIEALACGSIIVVSDIPVLREVGGDAAVYCPVGKPDIWAKTISDLLNHPEATPDLSIRFQQVKKYTWSAHAATIAQAYQERILSQSSSQQPLQVFAS</sequence>
<organism evidence="2 3">
    <name type="scientific">Nostoc parmelioides FACHB-3921</name>
    <dbReference type="NCBI Taxonomy" id="2692909"/>
    <lineage>
        <taxon>Bacteria</taxon>
        <taxon>Bacillati</taxon>
        <taxon>Cyanobacteriota</taxon>
        <taxon>Cyanophyceae</taxon>
        <taxon>Nostocales</taxon>
        <taxon>Nostocaceae</taxon>
        <taxon>Nostoc</taxon>
    </lineage>
</organism>
<proteinExistence type="predicted"/>
<dbReference type="SUPFAM" id="SSF53756">
    <property type="entry name" value="UDP-Glycosyltransferase/glycogen phosphorylase"/>
    <property type="match status" value="1"/>
</dbReference>
<dbReference type="EMBL" id="JACJQL010000001">
    <property type="protein sequence ID" value="MBD2249836.1"/>
    <property type="molecule type" value="Genomic_DNA"/>
</dbReference>
<keyword evidence="3" id="KW-1185">Reference proteome</keyword>
<feature type="domain" description="Glycosyl transferase family 1" evidence="1">
    <location>
        <begin position="200"/>
        <end position="346"/>
    </location>
</feature>
<dbReference type="PANTHER" id="PTHR46401:SF8">
    <property type="entry name" value="BLL6006 PROTEIN"/>
    <property type="match status" value="1"/>
</dbReference>
<accession>A0ABR8BAF2</accession>
<evidence type="ECO:0000313" key="2">
    <source>
        <dbReference type="EMBL" id="MBD2249836.1"/>
    </source>
</evidence>
<dbReference type="PANTHER" id="PTHR46401">
    <property type="entry name" value="GLYCOSYLTRANSFERASE WBBK-RELATED"/>
    <property type="match status" value="1"/>
</dbReference>
<dbReference type="RefSeq" id="WP_190565244.1">
    <property type="nucleotide sequence ID" value="NZ_JACJQL010000001.1"/>
</dbReference>
<reference evidence="2 3" key="1">
    <citation type="journal article" date="2020" name="ISME J.">
        <title>Comparative genomics reveals insights into cyanobacterial evolution and habitat adaptation.</title>
        <authorList>
            <person name="Chen M.Y."/>
            <person name="Teng W.K."/>
            <person name="Zhao L."/>
            <person name="Hu C.X."/>
            <person name="Zhou Y.K."/>
            <person name="Han B.P."/>
            <person name="Song L.R."/>
            <person name="Shu W.S."/>
        </authorList>
    </citation>
    <scope>NUCLEOTIDE SEQUENCE [LARGE SCALE GENOMIC DNA]</scope>
    <source>
        <strain evidence="2 3">FACHB-3921</strain>
    </source>
</reference>